<feature type="region of interest" description="Disordered" evidence="1">
    <location>
        <begin position="311"/>
        <end position="360"/>
    </location>
</feature>
<dbReference type="OrthoDB" id="3038990at2759"/>
<feature type="transmembrane region" description="Helical" evidence="2">
    <location>
        <begin position="102"/>
        <end position="123"/>
    </location>
</feature>
<organism evidence="3 4">
    <name type="scientific">Cristinia sonorae</name>
    <dbReference type="NCBI Taxonomy" id="1940300"/>
    <lineage>
        <taxon>Eukaryota</taxon>
        <taxon>Fungi</taxon>
        <taxon>Dikarya</taxon>
        <taxon>Basidiomycota</taxon>
        <taxon>Agaricomycotina</taxon>
        <taxon>Agaricomycetes</taxon>
        <taxon>Agaricomycetidae</taxon>
        <taxon>Agaricales</taxon>
        <taxon>Pleurotineae</taxon>
        <taxon>Stephanosporaceae</taxon>
        <taxon>Cristinia</taxon>
    </lineage>
</organism>
<evidence type="ECO:0000256" key="1">
    <source>
        <dbReference type="SAM" id="MobiDB-lite"/>
    </source>
</evidence>
<evidence type="ECO:0000313" key="3">
    <source>
        <dbReference type="EMBL" id="KAH8102168.1"/>
    </source>
</evidence>
<evidence type="ECO:0000256" key="2">
    <source>
        <dbReference type="SAM" id="Phobius"/>
    </source>
</evidence>
<feature type="transmembrane region" description="Helical" evidence="2">
    <location>
        <begin position="231"/>
        <end position="248"/>
    </location>
</feature>
<feature type="transmembrane region" description="Helical" evidence="2">
    <location>
        <begin position="31"/>
        <end position="50"/>
    </location>
</feature>
<feature type="transmembrane region" description="Helical" evidence="2">
    <location>
        <begin position="130"/>
        <end position="152"/>
    </location>
</feature>
<protein>
    <submittedName>
        <fullName evidence="3">Uncharacterized protein</fullName>
    </submittedName>
</protein>
<dbReference type="Proteomes" id="UP000813824">
    <property type="component" value="Unassembled WGS sequence"/>
</dbReference>
<keyword evidence="2" id="KW-0812">Transmembrane</keyword>
<name>A0A8K0UR22_9AGAR</name>
<sequence length="360" mass="39428">MSSPESPPIPQLPNPLTPLAWLPPDIANQFHNARLIGAIALGLWGWDVLMSLGDEYRIFRKKFKLPDVAYILARITSGTFIIMAFIFNNFDLNDCESYVKGIGSFASLGILFNSTLFLYRILAIFHGRRLIISFFVFLWIGTFACSLTAPFSLGGTHIGTTKLCIPYRVKSYGTAGIVASGVNDTLVFIAITFHLLSGMPVKGLSGRVKNFFSGAGMGRLSRAILHDGQKYYLVVVSINIIATVMILTPSVPLAYANIMAIVNAALQNSMACRVFRDLKLGYYKSMNPTQHSARTQPIDFVFGTQGDASNFHEGQRASNPPESSVGAQSQKDAYDMGSHSEKGEIAEVEYRSSKGPVDMV</sequence>
<keyword evidence="4" id="KW-1185">Reference proteome</keyword>
<dbReference type="EMBL" id="JAEVFJ010000010">
    <property type="protein sequence ID" value="KAH8102168.1"/>
    <property type="molecule type" value="Genomic_DNA"/>
</dbReference>
<feature type="transmembrane region" description="Helical" evidence="2">
    <location>
        <begin position="172"/>
        <end position="196"/>
    </location>
</feature>
<accession>A0A8K0UR22</accession>
<gene>
    <name evidence="3" type="ORF">BXZ70DRAFT_57653</name>
</gene>
<reference evidence="3" key="1">
    <citation type="journal article" date="2021" name="New Phytol.">
        <title>Evolutionary innovations through gain and loss of genes in the ectomycorrhizal Boletales.</title>
        <authorList>
            <person name="Wu G."/>
            <person name="Miyauchi S."/>
            <person name="Morin E."/>
            <person name="Kuo A."/>
            <person name="Drula E."/>
            <person name="Varga T."/>
            <person name="Kohler A."/>
            <person name="Feng B."/>
            <person name="Cao Y."/>
            <person name="Lipzen A."/>
            <person name="Daum C."/>
            <person name="Hundley H."/>
            <person name="Pangilinan J."/>
            <person name="Johnson J."/>
            <person name="Barry K."/>
            <person name="LaButti K."/>
            <person name="Ng V."/>
            <person name="Ahrendt S."/>
            <person name="Min B."/>
            <person name="Choi I.G."/>
            <person name="Park H."/>
            <person name="Plett J.M."/>
            <person name="Magnuson J."/>
            <person name="Spatafora J.W."/>
            <person name="Nagy L.G."/>
            <person name="Henrissat B."/>
            <person name="Grigoriev I.V."/>
            <person name="Yang Z.L."/>
            <person name="Xu J."/>
            <person name="Martin F.M."/>
        </authorList>
    </citation>
    <scope>NUCLEOTIDE SEQUENCE</scope>
    <source>
        <strain evidence="3">KKN 215</strain>
    </source>
</reference>
<keyword evidence="2" id="KW-0472">Membrane</keyword>
<dbReference type="AlphaFoldDB" id="A0A8K0UR22"/>
<comment type="caution">
    <text evidence="3">The sequence shown here is derived from an EMBL/GenBank/DDBJ whole genome shotgun (WGS) entry which is preliminary data.</text>
</comment>
<feature type="compositionally biased region" description="Basic and acidic residues" evidence="1">
    <location>
        <begin position="332"/>
        <end position="352"/>
    </location>
</feature>
<feature type="compositionally biased region" description="Polar residues" evidence="1">
    <location>
        <begin position="316"/>
        <end position="331"/>
    </location>
</feature>
<feature type="transmembrane region" description="Helical" evidence="2">
    <location>
        <begin position="71"/>
        <end position="90"/>
    </location>
</feature>
<keyword evidence="2" id="KW-1133">Transmembrane helix</keyword>
<evidence type="ECO:0000313" key="4">
    <source>
        <dbReference type="Proteomes" id="UP000813824"/>
    </source>
</evidence>
<proteinExistence type="predicted"/>